<dbReference type="GO" id="GO:0016787">
    <property type="term" value="F:hydrolase activity"/>
    <property type="evidence" value="ECO:0007669"/>
    <property type="project" value="UniProtKB-KW"/>
</dbReference>
<reference evidence="14" key="1">
    <citation type="submission" date="2017-01" db="EMBL/GenBank/DDBJ databases">
        <title>High-throughput sequencing uncovers low homogeneity in the biogeography of single-stranded DNA viruses.</title>
        <authorList>
            <person name="Pearson V.M."/>
            <person name="Rokyta D.R."/>
        </authorList>
    </citation>
    <scope>NUCLEOTIDE SEQUENCE</scope>
</reference>
<evidence type="ECO:0000256" key="12">
    <source>
        <dbReference type="SAM" id="MobiDB-lite"/>
    </source>
</evidence>
<keyword evidence="7" id="KW-0547">Nucleotide-binding</keyword>
<evidence type="ECO:0000256" key="6">
    <source>
        <dbReference type="ARBA" id="ARBA00022723"/>
    </source>
</evidence>
<dbReference type="GO" id="GO:0000166">
    <property type="term" value="F:nucleotide binding"/>
    <property type="evidence" value="ECO:0007669"/>
    <property type="project" value="UniProtKB-KW"/>
</dbReference>
<dbReference type="GO" id="GO:0046872">
    <property type="term" value="F:metal ion binding"/>
    <property type="evidence" value="ECO:0007669"/>
    <property type="project" value="UniProtKB-KW"/>
</dbReference>
<proteinExistence type="predicted"/>
<protein>
    <submittedName>
        <fullName evidence="14">Rep</fullName>
    </submittedName>
</protein>
<keyword evidence="11" id="KW-0238">DNA-binding</keyword>
<evidence type="ECO:0000256" key="3">
    <source>
        <dbReference type="ARBA" id="ARBA00022695"/>
    </source>
</evidence>
<sequence>MSDGAASSAAAAAAPRAVVPAVAPAAEPKSGARAWCFTVNNPEFDILYPDGLEGSGIQYLVYQKELGAEGTPHLQGYVYFRTTKKLSAIKKLTFRTPERINRKPFERAHLEISRGTPEENKTYCTKDDTRIAGPWEMGEMPKKSGSRTDLADAINAVVASNGDMTAIDPVVFVRYHRGLQALVTDRIAPPHRPNLKVITMITNTGLGKSHAIQELYPEVSKCQWGNGGAWFPGYRGQPVLAFEEFRGQIPLQRMLQYLDKYPTYLEQKGCAFPARYTLCFVTSNSEPKEWYKNDPMHPRDEELNALYRRLDYDITGANHGIRYINAKTRDELHRKLQLALSIENLEPRSAHYDAFFGLHLPVAPAPALAIAPAPQVPQAAAAPKALRTPPLSDSEEPPLRRQKATLHGPADVDMITTPDGEMFVRDDILSPWFDCQGHDLNAQGPSPAKH</sequence>
<evidence type="ECO:0000256" key="1">
    <source>
        <dbReference type="ARBA" id="ARBA00004147"/>
    </source>
</evidence>
<organism evidence="14">
    <name type="scientific">uncultured virus</name>
    <dbReference type="NCBI Taxonomy" id="340016"/>
    <lineage>
        <taxon>Viruses</taxon>
        <taxon>environmental samples</taxon>
    </lineage>
</organism>
<keyword evidence="4" id="KW-0235">DNA replication</keyword>
<keyword evidence="5" id="KW-0540">Nuclease</keyword>
<keyword evidence="2" id="KW-0808">Transferase</keyword>
<evidence type="ECO:0000256" key="8">
    <source>
        <dbReference type="ARBA" id="ARBA00022759"/>
    </source>
</evidence>
<dbReference type="GO" id="GO:0016779">
    <property type="term" value="F:nucleotidyltransferase activity"/>
    <property type="evidence" value="ECO:0007669"/>
    <property type="project" value="UniProtKB-KW"/>
</dbReference>
<evidence type="ECO:0000259" key="13">
    <source>
        <dbReference type="PROSITE" id="PS52020"/>
    </source>
</evidence>
<feature type="region of interest" description="Disordered" evidence="12">
    <location>
        <begin position="380"/>
        <end position="413"/>
    </location>
</feature>
<name>A0A2K9LS03_9VIRU</name>
<dbReference type="Gene3D" id="3.40.1310.20">
    <property type="match status" value="1"/>
</dbReference>
<feature type="compositionally biased region" description="Low complexity" evidence="12">
    <location>
        <begin position="380"/>
        <end position="391"/>
    </location>
</feature>
<evidence type="ECO:0000256" key="2">
    <source>
        <dbReference type="ARBA" id="ARBA00022679"/>
    </source>
</evidence>
<feature type="domain" description="CRESS-DNA virus Rep endonuclease" evidence="13">
    <location>
        <begin position="29"/>
        <end position="140"/>
    </location>
</feature>
<comment type="subcellular location">
    <subcellularLocation>
        <location evidence="1">Host nucleus</location>
    </subcellularLocation>
</comment>
<keyword evidence="10" id="KW-0190">Covalent protein-DNA linkage</keyword>
<dbReference type="PROSITE" id="PS52020">
    <property type="entry name" value="CRESS_DNA_REP"/>
    <property type="match status" value="1"/>
</dbReference>
<keyword evidence="9" id="KW-0378">Hydrolase</keyword>
<dbReference type="EMBL" id="KY487792">
    <property type="protein sequence ID" value="AUM61658.1"/>
    <property type="molecule type" value="Genomic_DNA"/>
</dbReference>
<evidence type="ECO:0000256" key="7">
    <source>
        <dbReference type="ARBA" id="ARBA00022741"/>
    </source>
</evidence>
<evidence type="ECO:0000256" key="10">
    <source>
        <dbReference type="ARBA" id="ARBA00023124"/>
    </source>
</evidence>
<gene>
    <name evidence="14" type="primary">Rep</name>
</gene>
<dbReference type="Pfam" id="PF02407">
    <property type="entry name" value="Viral_Rep"/>
    <property type="match status" value="1"/>
</dbReference>
<evidence type="ECO:0000256" key="9">
    <source>
        <dbReference type="ARBA" id="ARBA00022801"/>
    </source>
</evidence>
<dbReference type="GO" id="GO:0006260">
    <property type="term" value="P:DNA replication"/>
    <property type="evidence" value="ECO:0007669"/>
    <property type="project" value="UniProtKB-KW"/>
</dbReference>
<keyword evidence="3" id="KW-0548">Nucleotidyltransferase</keyword>
<keyword evidence="8" id="KW-0255">Endonuclease</keyword>
<evidence type="ECO:0000256" key="11">
    <source>
        <dbReference type="ARBA" id="ARBA00023125"/>
    </source>
</evidence>
<dbReference type="GO" id="GO:0003677">
    <property type="term" value="F:DNA binding"/>
    <property type="evidence" value="ECO:0007669"/>
    <property type="project" value="UniProtKB-KW"/>
</dbReference>
<dbReference type="GO" id="GO:0042025">
    <property type="term" value="C:host cell nucleus"/>
    <property type="evidence" value="ECO:0007669"/>
    <property type="project" value="UniProtKB-SubCell"/>
</dbReference>
<dbReference type="InterPro" id="IPR049912">
    <property type="entry name" value="CRESS_DNA_REP"/>
</dbReference>
<dbReference type="GO" id="GO:0004519">
    <property type="term" value="F:endonuclease activity"/>
    <property type="evidence" value="ECO:0007669"/>
    <property type="project" value="UniProtKB-KW"/>
</dbReference>
<evidence type="ECO:0000313" key="14">
    <source>
        <dbReference type="EMBL" id="AUM61658.1"/>
    </source>
</evidence>
<keyword evidence="6" id="KW-0479">Metal-binding</keyword>
<evidence type="ECO:0000256" key="5">
    <source>
        <dbReference type="ARBA" id="ARBA00022722"/>
    </source>
</evidence>
<accession>A0A2K9LS03</accession>
<evidence type="ECO:0000256" key="4">
    <source>
        <dbReference type="ARBA" id="ARBA00022705"/>
    </source>
</evidence>